<evidence type="ECO:0000256" key="1">
    <source>
        <dbReference type="SAM" id="MobiDB-lite"/>
    </source>
</evidence>
<evidence type="ECO:0000313" key="3">
    <source>
        <dbReference type="Proteomes" id="UP000481153"/>
    </source>
</evidence>
<comment type="caution">
    <text evidence="2">The sequence shown here is derived from an EMBL/GenBank/DDBJ whole genome shotgun (WGS) entry which is preliminary data.</text>
</comment>
<feature type="compositionally biased region" description="Acidic residues" evidence="1">
    <location>
        <begin position="74"/>
        <end position="83"/>
    </location>
</feature>
<dbReference type="Proteomes" id="UP000481153">
    <property type="component" value="Unassembled WGS sequence"/>
</dbReference>
<evidence type="ECO:0000313" key="2">
    <source>
        <dbReference type="EMBL" id="KAF0728162.1"/>
    </source>
</evidence>
<protein>
    <submittedName>
        <fullName evidence="2">Uncharacterized protein</fullName>
    </submittedName>
</protein>
<proteinExistence type="predicted"/>
<reference evidence="2 3" key="1">
    <citation type="submission" date="2019-07" db="EMBL/GenBank/DDBJ databases">
        <title>Genomics analysis of Aphanomyces spp. identifies a new class of oomycete effector associated with host adaptation.</title>
        <authorList>
            <person name="Gaulin E."/>
        </authorList>
    </citation>
    <scope>NUCLEOTIDE SEQUENCE [LARGE SCALE GENOMIC DNA]</scope>
    <source>
        <strain evidence="2 3">ATCC 201684</strain>
    </source>
</reference>
<keyword evidence="3" id="KW-1185">Reference proteome</keyword>
<sequence>MDSVNEQVQRAARDLQEAIQSVRKMRQSSPFKPTTDWESIRPRDDASLWLQREYLESSDGDACEVLSITGSTLSEDDGNQEEDREGHVEHTSDERVESPRLKHQEVQPKVHPPPPLPIDAMVNHVMASMDELADLKATMTHSFHAMATRMDAFVCSVTGQAPSARIDLVQLEDMTAHWEHQLLSWQRQQRDQTERLLFSYQQQQTLIEAHRVKSNSTRSASFDLDF</sequence>
<feature type="region of interest" description="Disordered" evidence="1">
    <location>
        <begin position="70"/>
        <end position="115"/>
    </location>
</feature>
<dbReference type="EMBL" id="VJMJ01000181">
    <property type="protein sequence ID" value="KAF0728162.1"/>
    <property type="molecule type" value="Genomic_DNA"/>
</dbReference>
<accession>A0A6G0WLI2</accession>
<organism evidence="2 3">
    <name type="scientific">Aphanomyces euteiches</name>
    <dbReference type="NCBI Taxonomy" id="100861"/>
    <lineage>
        <taxon>Eukaryota</taxon>
        <taxon>Sar</taxon>
        <taxon>Stramenopiles</taxon>
        <taxon>Oomycota</taxon>
        <taxon>Saprolegniomycetes</taxon>
        <taxon>Saprolegniales</taxon>
        <taxon>Verrucalvaceae</taxon>
        <taxon>Aphanomyces</taxon>
    </lineage>
</organism>
<dbReference type="VEuPathDB" id="FungiDB:AeMF1_016674"/>
<name>A0A6G0WLI2_9STRA</name>
<gene>
    <name evidence="2" type="ORF">Ae201684_013988</name>
</gene>
<feature type="region of interest" description="Disordered" evidence="1">
    <location>
        <begin position="21"/>
        <end position="43"/>
    </location>
</feature>
<dbReference type="AlphaFoldDB" id="A0A6G0WLI2"/>
<feature type="compositionally biased region" description="Basic and acidic residues" evidence="1">
    <location>
        <begin position="84"/>
        <end position="108"/>
    </location>
</feature>